<comment type="catalytic activity">
    <reaction evidence="1">
        <text>a uridine in RNA = a pseudouridine in RNA</text>
        <dbReference type="Rhea" id="RHEA:48348"/>
        <dbReference type="Rhea" id="RHEA-COMP:12068"/>
        <dbReference type="Rhea" id="RHEA-COMP:12069"/>
        <dbReference type="ChEBI" id="CHEBI:65314"/>
        <dbReference type="ChEBI" id="CHEBI:65315"/>
    </reaction>
</comment>
<dbReference type="RefSeq" id="WP_092150722.1">
    <property type="nucleotide sequence ID" value="NZ_LT629700.1"/>
</dbReference>
<dbReference type="SUPFAM" id="SSF55120">
    <property type="entry name" value="Pseudouridine synthase"/>
    <property type="match status" value="1"/>
</dbReference>
<dbReference type="PROSITE" id="PS01129">
    <property type="entry name" value="PSI_RLU"/>
    <property type="match status" value="1"/>
</dbReference>
<dbReference type="OrthoDB" id="9807829at2"/>
<feature type="region of interest" description="Disordered" evidence="4">
    <location>
        <begin position="1"/>
        <end position="23"/>
    </location>
</feature>
<dbReference type="Pfam" id="PF00849">
    <property type="entry name" value="PseudoU_synth_2"/>
    <property type="match status" value="1"/>
</dbReference>
<feature type="domain" description="Pseudouridine synthase RsuA/RluA-like" evidence="5">
    <location>
        <begin position="113"/>
        <end position="271"/>
    </location>
</feature>
<dbReference type="InterPro" id="IPR050188">
    <property type="entry name" value="RluA_PseudoU_synthase"/>
</dbReference>
<protein>
    <recommendedName>
        <fullName evidence="2">RNA pseudouridylate synthase</fullName>
    </recommendedName>
    <alternativeName>
        <fullName evidence="3">RNA-uridine isomerase</fullName>
    </alternativeName>
</protein>
<dbReference type="AlphaFoldDB" id="A0A1G9PM55"/>
<dbReference type="GO" id="GO:0140098">
    <property type="term" value="F:catalytic activity, acting on RNA"/>
    <property type="evidence" value="ECO:0007669"/>
    <property type="project" value="UniProtKB-ARBA"/>
</dbReference>
<evidence type="ECO:0000313" key="7">
    <source>
        <dbReference type="Proteomes" id="UP000199350"/>
    </source>
</evidence>
<dbReference type="PANTHER" id="PTHR21600:SF84">
    <property type="entry name" value="PSEUDOURIDINE SYNTHASE RSUA_RLUA-LIKE DOMAIN-CONTAINING PROTEIN"/>
    <property type="match status" value="1"/>
</dbReference>
<dbReference type="InterPro" id="IPR006224">
    <property type="entry name" value="PsdUridine_synth_RluA-like_CS"/>
</dbReference>
<proteinExistence type="predicted"/>
<keyword evidence="7" id="KW-1185">Reference proteome</keyword>
<reference evidence="7" key="1">
    <citation type="submission" date="2016-10" db="EMBL/GenBank/DDBJ databases">
        <authorList>
            <person name="Varghese N."/>
            <person name="Submissions S."/>
        </authorList>
    </citation>
    <scope>NUCLEOTIDE SEQUENCE [LARGE SCALE GENOMIC DNA]</scope>
    <source>
        <strain evidence="7">DSM 20632</strain>
    </source>
</reference>
<evidence type="ECO:0000256" key="4">
    <source>
        <dbReference type="SAM" id="MobiDB-lite"/>
    </source>
</evidence>
<gene>
    <name evidence="6" type="ORF">SAMN04488535_1491</name>
</gene>
<dbReference type="InterPro" id="IPR006145">
    <property type="entry name" value="PsdUridine_synth_RsuA/RluA"/>
</dbReference>
<evidence type="ECO:0000256" key="3">
    <source>
        <dbReference type="ARBA" id="ARBA00033164"/>
    </source>
</evidence>
<name>A0A1G9PM55_9CORY</name>
<dbReference type="STRING" id="38302.SAMN04488535_1491"/>
<organism evidence="6 7">
    <name type="scientific">Corynebacterium mycetoides</name>
    <dbReference type="NCBI Taxonomy" id="38302"/>
    <lineage>
        <taxon>Bacteria</taxon>
        <taxon>Bacillati</taxon>
        <taxon>Actinomycetota</taxon>
        <taxon>Actinomycetes</taxon>
        <taxon>Mycobacteriales</taxon>
        <taxon>Corynebacteriaceae</taxon>
        <taxon>Corynebacterium</taxon>
    </lineage>
</organism>
<dbReference type="Gene3D" id="3.30.2350.10">
    <property type="entry name" value="Pseudouridine synthase"/>
    <property type="match status" value="1"/>
</dbReference>
<dbReference type="EMBL" id="LT629700">
    <property type="protein sequence ID" value="SDL99175.1"/>
    <property type="molecule type" value="Genomic_DNA"/>
</dbReference>
<sequence>MARKNSSRKVPLPPRDGLGASRIRLPELPGDETITAFDLLSRVISEQRHRHPEDDEAAVLARFTAGEVVLRDGSPITPSTPLTPGTDVFFYRRPAPETPVPYEIEVIYEDDGLMVVNKPPFLATMPRAAHITESATVRLRRSTGNEELTPAHRLDRMTSGLLLFTKHARLRGAYQELFAQRNVLKRYVALAPDVGLDAPARWEHHIEKHHGEVASAIVPDREPNALTTLLSVSRIDAPEIQRAHNTSLAIAQYLLEPATGRTHQLRVQMNAAGAPILGDPIYPTVHPFGEEDFRVPMRLASVYLAFADPLDGTYREFRAPAFW</sequence>
<dbReference type="Proteomes" id="UP000199350">
    <property type="component" value="Chromosome I"/>
</dbReference>
<dbReference type="GO" id="GO:0003723">
    <property type="term" value="F:RNA binding"/>
    <property type="evidence" value="ECO:0007669"/>
    <property type="project" value="InterPro"/>
</dbReference>
<evidence type="ECO:0000256" key="2">
    <source>
        <dbReference type="ARBA" id="ARBA00031870"/>
    </source>
</evidence>
<evidence type="ECO:0000256" key="1">
    <source>
        <dbReference type="ARBA" id="ARBA00000073"/>
    </source>
</evidence>
<evidence type="ECO:0000259" key="5">
    <source>
        <dbReference type="Pfam" id="PF00849"/>
    </source>
</evidence>
<dbReference type="InterPro" id="IPR020103">
    <property type="entry name" value="PsdUridine_synth_cat_dom_sf"/>
</dbReference>
<accession>A0A1G9PM55</accession>
<evidence type="ECO:0000313" key="6">
    <source>
        <dbReference type="EMBL" id="SDL99175.1"/>
    </source>
</evidence>
<dbReference type="PANTHER" id="PTHR21600">
    <property type="entry name" value="MITOCHONDRIAL RNA PSEUDOURIDINE SYNTHASE"/>
    <property type="match status" value="1"/>
</dbReference>
<dbReference type="GO" id="GO:0009982">
    <property type="term" value="F:pseudouridine synthase activity"/>
    <property type="evidence" value="ECO:0007669"/>
    <property type="project" value="InterPro"/>
</dbReference>
<dbReference type="GO" id="GO:0000455">
    <property type="term" value="P:enzyme-directed rRNA pseudouridine synthesis"/>
    <property type="evidence" value="ECO:0007669"/>
    <property type="project" value="TreeGrafter"/>
</dbReference>